<accession>A0A562TFU3</accession>
<evidence type="ECO:0000313" key="3">
    <source>
        <dbReference type="EMBL" id="TWI92375.1"/>
    </source>
</evidence>
<protein>
    <recommendedName>
        <fullName evidence="2">DUF6268 domain-containing protein</fullName>
    </recommendedName>
</protein>
<keyword evidence="4" id="KW-1185">Reference proteome</keyword>
<keyword evidence="1" id="KW-0732">Signal</keyword>
<reference evidence="3 4" key="1">
    <citation type="journal article" date="2013" name="Stand. Genomic Sci.">
        <title>Genomic Encyclopedia of Type Strains, Phase I: The one thousand microbial genomes (KMG-I) project.</title>
        <authorList>
            <person name="Kyrpides N.C."/>
            <person name="Woyke T."/>
            <person name="Eisen J.A."/>
            <person name="Garrity G."/>
            <person name="Lilburn T.G."/>
            <person name="Beck B.J."/>
            <person name="Whitman W.B."/>
            <person name="Hugenholtz P."/>
            <person name="Klenk H.P."/>
        </authorList>
    </citation>
    <scope>NUCLEOTIDE SEQUENCE [LARGE SCALE GENOMIC DNA]</scope>
    <source>
        <strain evidence="3 4">DSM 13484</strain>
    </source>
</reference>
<proteinExistence type="predicted"/>
<gene>
    <name evidence="3" type="ORF">LX66_1762</name>
</gene>
<dbReference type="RefSeq" id="WP_211366081.1">
    <property type="nucleotide sequence ID" value="NZ_BAAAFY010000001.1"/>
</dbReference>
<evidence type="ECO:0000313" key="4">
    <source>
        <dbReference type="Proteomes" id="UP000316778"/>
    </source>
</evidence>
<comment type="caution">
    <text evidence="3">The sequence shown here is derived from an EMBL/GenBank/DDBJ whole genome shotgun (WGS) entry which is preliminary data.</text>
</comment>
<dbReference type="Pfam" id="PF19783">
    <property type="entry name" value="DUF6268"/>
    <property type="match status" value="1"/>
</dbReference>
<dbReference type="EMBL" id="VLLG01000002">
    <property type="protein sequence ID" value="TWI92375.1"/>
    <property type="molecule type" value="Genomic_DNA"/>
</dbReference>
<evidence type="ECO:0000256" key="1">
    <source>
        <dbReference type="SAM" id="SignalP"/>
    </source>
</evidence>
<feature type="domain" description="DUF6268" evidence="2">
    <location>
        <begin position="29"/>
        <end position="311"/>
    </location>
</feature>
<dbReference type="InterPro" id="IPR046235">
    <property type="entry name" value="DUF6268"/>
</dbReference>
<feature type="chain" id="PRO_5021865692" description="DUF6268 domain-containing protein" evidence="1">
    <location>
        <begin position="35"/>
        <end position="313"/>
    </location>
</feature>
<organism evidence="3 4">
    <name type="scientific">Chitinophaga japonensis</name>
    <name type="common">Flexibacter japonensis</name>
    <dbReference type="NCBI Taxonomy" id="104662"/>
    <lineage>
        <taxon>Bacteria</taxon>
        <taxon>Pseudomonadati</taxon>
        <taxon>Bacteroidota</taxon>
        <taxon>Chitinophagia</taxon>
        <taxon>Chitinophagales</taxon>
        <taxon>Chitinophagaceae</taxon>
        <taxon>Chitinophaga</taxon>
    </lineage>
</organism>
<evidence type="ECO:0000259" key="2">
    <source>
        <dbReference type="Pfam" id="PF19783"/>
    </source>
</evidence>
<name>A0A562TFU3_CHIJA</name>
<sequence>MFDLVKTVYLKAMRSLLISVLVIGIASTKSNAQAFFKTEYFGTSGYQMTEGDSRQRIGNSKGSAIVYQAGINIPLSKELNELNRPTMWSIGVGGAYVDLNNKNFTRPLVVDKVLNAGLSLNYQRPLNDRWSLRTGVGVGIFMPTTDLSQIRFKNVLGSISGVFIRHLRPNLDLGGGLALNNSFGFPMLFPAFYLSWRTAGRYSVQASLRDGLEVSAGYTFNENIKLNLVMEVNGQMALLEQEGKDKIFTHQYVVFGLRPEIKLGKRMTIPVTFGLNATRTAQITDRSLKTIFQDKGYSFRGSIYAAAGLQVRF</sequence>
<dbReference type="Proteomes" id="UP000316778">
    <property type="component" value="Unassembled WGS sequence"/>
</dbReference>
<feature type="signal peptide" evidence="1">
    <location>
        <begin position="1"/>
        <end position="34"/>
    </location>
</feature>
<dbReference type="AlphaFoldDB" id="A0A562TFU3"/>